<feature type="compositionally biased region" description="Low complexity" evidence="1">
    <location>
        <begin position="151"/>
        <end position="176"/>
    </location>
</feature>
<feature type="region of interest" description="Disordered" evidence="1">
    <location>
        <begin position="140"/>
        <end position="176"/>
    </location>
</feature>
<proteinExistence type="predicted"/>
<gene>
    <name evidence="2" type="ORF">J3D65DRAFT_625378</name>
</gene>
<feature type="region of interest" description="Disordered" evidence="1">
    <location>
        <begin position="1"/>
        <end position="111"/>
    </location>
</feature>
<comment type="caution">
    <text evidence="2">The sequence shown here is derived from an EMBL/GenBank/DDBJ whole genome shotgun (WGS) entry which is preliminary data.</text>
</comment>
<dbReference type="GeneID" id="92033243"/>
<organism evidence="2 3">
    <name type="scientific">Phyllosticta citribraziliensis</name>
    <dbReference type="NCBI Taxonomy" id="989973"/>
    <lineage>
        <taxon>Eukaryota</taxon>
        <taxon>Fungi</taxon>
        <taxon>Dikarya</taxon>
        <taxon>Ascomycota</taxon>
        <taxon>Pezizomycotina</taxon>
        <taxon>Dothideomycetes</taxon>
        <taxon>Dothideomycetes incertae sedis</taxon>
        <taxon>Botryosphaeriales</taxon>
        <taxon>Phyllostictaceae</taxon>
        <taxon>Phyllosticta</taxon>
    </lineage>
</organism>
<evidence type="ECO:0000313" key="3">
    <source>
        <dbReference type="Proteomes" id="UP001360953"/>
    </source>
</evidence>
<feature type="compositionally biased region" description="Polar residues" evidence="1">
    <location>
        <begin position="19"/>
        <end position="28"/>
    </location>
</feature>
<evidence type="ECO:0000256" key="1">
    <source>
        <dbReference type="SAM" id="MobiDB-lite"/>
    </source>
</evidence>
<accession>A0ABR1LQF5</accession>
<dbReference type="SUPFAM" id="SSF64076">
    <property type="entry name" value="MTH938-like"/>
    <property type="match status" value="1"/>
</dbReference>
<dbReference type="InterPro" id="IPR007523">
    <property type="entry name" value="NDUFAF3/AAMDC"/>
</dbReference>
<dbReference type="PANTHER" id="PTHR21192">
    <property type="entry name" value="NUCLEAR PROTEIN E3-3"/>
    <property type="match status" value="1"/>
</dbReference>
<dbReference type="EMBL" id="JBBPEH010000006">
    <property type="protein sequence ID" value="KAK7537398.1"/>
    <property type="molecule type" value="Genomic_DNA"/>
</dbReference>
<evidence type="ECO:0000313" key="2">
    <source>
        <dbReference type="EMBL" id="KAK7537398.1"/>
    </source>
</evidence>
<dbReference type="Pfam" id="PF04430">
    <property type="entry name" value="DUF498"/>
    <property type="match status" value="1"/>
</dbReference>
<protein>
    <recommendedName>
        <fullName evidence="4">NADH dehydrogenase [ubiquinone] 1 alpha subcomplex assembly factor 3</fullName>
    </recommendedName>
</protein>
<dbReference type="Gene3D" id="3.40.1230.10">
    <property type="entry name" value="MTH938-like"/>
    <property type="match status" value="1"/>
</dbReference>
<reference evidence="2 3" key="1">
    <citation type="submission" date="2024-04" db="EMBL/GenBank/DDBJ databases">
        <title>Phyllosticta paracitricarpa is synonymous to the EU quarantine fungus P. citricarpa based on phylogenomic analyses.</title>
        <authorList>
            <consortium name="Lawrence Berkeley National Laboratory"/>
            <person name="Van ingen-buijs V.A."/>
            <person name="Van westerhoven A.C."/>
            <person name="Haridas S."/>
            <person name="Skiadas P."/>
            <person name="Martin F."/>
            <person name="Groenewald J.Z."/>
            <person name="Crous P.W."/>
            <person name="Seidl M.F."/>
        </authorList>
    </citation>
    <scope>NUCLEOTIDE SEQUENCE [LARGE SCALE GENOMIC DNA]</scope>
    <source>
        <strain evidence="2 3">CPC 17464</strain>
    </source>
</reference>
<evidence type="ECO:0008006" key="4">
    <source>
        <dbReference type="Google" id="ProtNLM"/>
    </source>
</evidence>
<dbReference type="PANTHER" id="PTHR21192:SF2">
    <property type="entry name" value="NADH DEHYDROGENASE [UBIQUINONE] 1 ALPHA SUBCOMPLEX ASSEMBLY FACTOR 3"/>
    <property type="match status" value="1"/>
</dbReference>
<sequence>MPPQPPPLRPSTLRPIINTCLSQRSSHTWHPAPYLSQPPPRQPYSTKRTPSPALPKTKARPNSKAGGGSRAPRTADRGPASKETTQTDFGALDVLASMPPPTTAIDETHPDGFSLNSGIEVAGAGVLLYGGEAFKWRPWVRGEDDDAGPDTTTNAGSGSGNNTSRTSSSSTSSNTTLRDVSGLLWECGRRAWGVLDVAWPKPDLLIIGTGATIVPISPTTRRHINDLGIRLEVADTRNAASQFNLLATERGVNQVAAALVPVGWKEESKRGAVRERGRGAR</sequence>
<dbReference type="RefSeq" id="XP_066655549.1">
    <property type="nucleotide sequence ID" value="XM_066800337.1"/>
</dbReference>
<keyword evidence="3" id="KW-1185">Reference proteome</keyword>
<name>A0ABR1LQF5_9PEZI</name>
<dbReference type="Proteomes" id="UP001360953">
    <property type="component" value="Unassembled WGS sequence"/>
</dbReference>
<dbReference type="InterPro" id="IPR036748">
    <property type="entry name" value="MTH938-like_sf"/>
</dbReference>